<dbReference type="Gene3D" id="3.20.20.150">
    <property type="entry name" value="Divalent-metal-dependent TIM barrel enzymes"/>
    <property type="match status" value="1"/>
</dbReference>
<dbReference type="EMBL" id="CAXKWB010020172">
    <property type="protein sequence ID" value="CAL4122438.1"/>
    <property type="molecule type" value="Genomic_DNA"/>
</dbReference>
<keyword evidence="9" id="KW-0732">Signal</keyword>
<keyword evidence="6 8" id="KW-0119">Carbohydrate metabolism</keyword>
<comment type="similarity">
    <text evidence="1 8">Belongs to the xylose isomerase family.</text>
</comment>
<sequence>QSFICALLCWLLLLLLLHLRRLSRRPSSSVLLRYQLQRHSTSPCRVPDGTAHARSRTIMNRYFQGIGRIEHRPDAGPEDSLVFRHYNAKETVHGRTMEEWLRFSVSYFHTFRFFGVENHYGERTLQRPWDDGTRSMDNHRRRLHAAFEFFYKLGVKYYSVSDIDLAPEGDTFDDSQKALDEMVAMASDLQRMTGIQPMDFSADLFSNPKYMNGAATNPDSHVFAYACAQVKRAMDIAKRLNARNFLFFHPRDGYQYNHLHYMFRDMTHIANFYRMAIEYKDKIGYKGQLLIHPKPHDAERHQYQSDVMSTLNLLHYFNLEKHFKFYVKPAFSRIMGRSYEHDVCMAGAYHMLGMVDVSDCYPEKNYTTDIFARDMRDATLVMKCVLQQGGLQNGGFCLGGRVRRESLEPKDLMTGHILAMDTFAKALLNSARMIADGHFAKNLQKRYISYSVGFGDLIEKGMLQFDDCEDYIMKNGEPELESCRYEHFDNMLNYYVFPPNPTHPCSKQIEQPP</sequence>
<reference evidence="10 11" key="1">
    <citation type="submission" date="2024-05" db="EMBL/GenBank/DDBJ databases">
        <authorList>
            <person name="Wallberg A."/>
        </authorList>
    </citation>
    <scope>NUCLEOTIDE SEQUENCE [LARGE SCALE GENOMIC DNA]</scope>
</reference>
<comment type="catalytic activity">
    <reaction evidence="7 8">
        <text>alpha-D-xylose = alpha-D-xylulofuranose</text>
        <dbReference type="Rhea" id="RHEA:22816"/>
        <dbReference type="ChEBI" id="CHEBI:28518"/>
        <dbReference type="ChEBI" id="CHEBI:188998"/>
        <dbReference type="EC" id="5.3.1.5"/>
    </reaction>
</comment>
<evidence type="ECO:0000256" key="1">
    <source>
        <dbReference type="ARBA" id="ARBA00005765"/>
    </source>
</evidence>
<proteinExistence type="inferred from homology"/>
<evidence type="ECO:0000256" key="9">
    <source>
        <dbReference type="SAM" id="SignalP"/>
    </source>
</evidence>
<dbReference type="SUPFAM" id="SSF51658">
    <property type="entry name" value="Xylose isomerase-like"/>
    <property type="match status" value="1"/>
</dbReference>
<evidence type="ECO:0000256" key="5">
    <source>
        <dbReference type="ARBA" id="ARBA00023235"/>
    </source>
</evidence>
<feature type="signal peptide" evidence="9">
    <location>
        <begin position="1"/>
        <end position="24"/>
    </location>
</feature>
<dbReference type="PRINTS" id="PR00688">
    <property type="entry name" value="XYLOSISMRASE"/>
</dbReference>
<evidence type="ECO:0000256" key="8">
    <source>
        <dbReference type="RuleBase" id="RU000609"/>
    </source>
</evidence>
<feature type="non-terminal residue" evidence="10">
    <location>
        <position position="1"/>
    </location>
</feature>
<dbReference type="GO" id="GO:0046872">
    <property type="term" value="F:metal ion binding"/>
    <property type="evidence" value="ECO:0007669"/>
    <property type="project" value="UniProtKB-KW"/>
</dbReference>
<evidence type="ECO:0000256" key="2">
    <source>
        <dbReference type="ARBA" id="ARBA00011958"/>
    </source>
</evidence>
<keyword evidence="5 8" id="KW-0413">Isomerase</keyword>
<dbReference type="PANTHER" id="PTHR48408:SF1">
    <property type="entry name" value="XYLOSE ISOMERASE"/>
    <property type="match status" value="1"/>
</dbReference>
<evidence type="ECO:0000256" key="4">
    <source>
        <dbReference type="ARBA" id="ARBA00022723"/>
    </source>
</evidence>
<keyword evidence="4 8" id="KW-0479">Metal-binding</keyword>
<evidence type="ECO:0000256" key="7">
    <source>
        <dbReference type="ARBA" id="ARBA00033659"/>
    </source>
</evidence>
<dbReference type="AlphaFoldDB" id="A0AAV2RER4"/>
<evidence type="ECO:0000313" key="11">
    <source>
        <dbReference type="Proteomes" id="UP001497623"/>
    </source>
</evidence>
<evidence type="ECO:0000313" key="10">
    <source>
        <dbReference type="EMBL" id="CAL4122438.1"/>
    </source>
</evidence>
<dbReference type="GO" id="GO:0009045">
    <property type="term" value="F:xylose isomerase activity"/>
    <property type="evidence" value="ECO:0007669"/>
    <property type="project" value="UniProtKB-EC"/>
</dbReference>
<feature type="chain" id="PRO_5043954512" description="Xylose isomerase" evidence="9">
    <location>
        <begin position="25"/>
        <end position="513"/>
    </location>
</feature>
<dbReference type="Proteomes" id="UP001497623">
    <property type="component" value="Unassembled WGS sequence"/>
</dbReference>
<dbReference type="HAMAP" id="MF_00455">
    <property type="entry name" value="Xylose_isom_A"/>
    <property type="match status" value="1"/>
</dbReference>
<feature type="non-terminal residue" evidence="10">
    <location>
        <position position="513"/>
    </location>
</feature>
<organism evidence="10 11">
    <name type="scientific">Meganyctiphanes norvegica</name>
    <name type="common">Northern krill</name>
    <name type="synonym">Thysanopoda norvegica</name>
    <dbReference type="NCBI Taxonomy" id="48144"/>
    <lineage>
        <taxon>Eukaryota</taxon>
        <taxon>Metazoa</taxon>
        <taxon>Ecdysozoa</taxon>
        <taxon>Arthropoda</taxon>
        <taxon>Crustacea</taxon>
        <taxon>Multicrustacea</taxon>
        <taxon>Malacostraca</taxon>
        <taxon>Eumalacostraca</taxon>
        <taxon>Eucarida</taxon>
        <taxon>Euphausiacea</taxon>
        <taxon>Euphausiidae</taxon>
        <taxon>Meganyctiphanes</taxon>
    </lineage>
</organism>
<evidence type="ECO:0000256" key="6">
    <source>
        <dbReference type="ARBA" id="ARBA00023277"/>
    </source>
</evidence>
<gene>
    <name evidence="10" type="ORF">MNOR_LOCUS23160</name>
</gene>
<dbReference type="GO" id="GO:0042732">
    <property type="term" value="P:D-xylose metabolic process"/>
    <property type="evidence" value="ECO:0007669"/>
    <property type="project" value="UniProtKB-KW"/>
</dbReference>
<accession>A0AAV2RER4</accession>
<dbReference type="InterPro" id="IPR001998">
    <property type="entry name" value="Xylose_isomerase"/>
</dbReference>
<protein>
    <recommendedName>
        <fullName evidence="2 8">Xylose isomerase</fullName>
        <ecNumber evidence="2 8">5.3.1.5</ecNumber>
    </recommendedName>
</protein>
<name>A0AAV2RER4_MEGNR</name>
<keyword evidence="3 8" id="KW-0859">Xylose metabolism</keyword>
<dbReference type="PROSITE" id="PS51415">
    <property type="entry name" value="XYLOSE_ISOMERASE"/>
    <property type="match status" value="1"/>
</dbReference>
<dbReference type="InterPro" id="IPR036237">
    <property type="entry name" value="Xyl_isomerase-like_sf"/>
</dbReference>
<evidence type="ECO:0000256" key="3">
    <source>
        <dbReference type="ARBA" id="ARBA00022629"/>
    </source>
</evidence>
<dbReference type="PANTHER" id="PTHR48408">
    <property type="match status" value="1"/>
</dbReference>
<dbReference type="EC" id="5.3.1.5" evidence="2 8"/>
<keyword evidence="11" id="KW-1185">Reference proteome</keyword>
<comment type="caution">
    <text evidence="10">The sequence shown here is derived from an EMBL/GenBank/DDBJ whole genome shotgun (WGS) entry which is preliminary data.</text>
</comment>